<dbReference type="InterPro" id="IPR014729">
    <property type="entry name" value="Rossmann-like_a/b/a_fold"/>
</dbReference>
<dbReference type="GO" id="GO:0003824">
    <property type="term" value="F:catalytic activity"/>
    <property type="evidence" value="ECO:0007669"/>
    <property type="project" value="InterPro"/>
</dbReference>
<dbReference type="InterPro" id="IPR050128">
    <property type="entry name" value="Sulfate_adenylyltrnsfr_sub2"/>
</dbReference>
<dbReference type="EMBL" id="CYTK01000012">
    <property type="protein sequence ID" value="CUJ71504.1"/>
    <property type="molecule type" value="Genomic_DNA"/>
</dbReference>
<dbReference type="Pfam" id="PF01507">
    <property type="entry name" value="PAPS_reduct"/>
    <property type="match status" value="1"/>
</dbReference>
<reference evidence="2 3" key="1">
    <citation type="submission" date="2015-09" db="EMBL/GenBank/DDBJ databases">
        <authorList>
            <consortium name="Pathogen Informatics"/>
        </authorList>
    </citation>
    <scope>NUCLEOTIDE SEQUENCE [LARGE SCALE GENOMIC DNA]</scope>
    <source>
        <strain evidence="2 3">2789STDY5608625</strain>
    </source>
</reference>
<dbReference type="Proteomes" id="UP000044098">
    <property type="component" value="Unassembled WGS sequence"/>
</dbReference>
<accession>A0AAD2J4R7</accession>
<comment type="caution">
    <text evidence="2">The sequence shown here is derived from an EMBL/GenBank/DDBJ whole genome shotgun (WGS) entry which is preliminary data.</text>
</comment>
<protein>
    <submittedName>
        <fullName evidence="2">PUA domain (Predicted RNA-binding domain)</fullName>
    </submittedName>
</protein>
<dbReference type="RefSeq" id="WP_054458070.1">
    <property type="nucleotide sequence ID" value="NZ_CYTK01000012.1"/>
</dbReference>
<feature type="domain" description="Phosphoadenosine phosphosulphate reductase" evidence="1">
    <location>
        <begin position="18"/>
        <end position="205"/>
    </location>
</feature>
<dbReference type="InterPro" id="IPR002500">
    <property type="entry name" value="PAPS_reduct_dom"/>
</dbReference>
<dbReference type="PANTHER" id="PTHR43196">
    <property type="entry name" value="SULFATE ADENYLYLTRANSFERASE SUBUNIT 2"/>
    <property type="match status" value="1"/>
</dbReference>
<dbReference type="PANTHER" id="PTHR43196:SF2">
    <property type="entry name" value="PHOSPHOADENOSINE PHOSPHOSULFATE REDUCTASE"/>
    <property type="match status" value="1"/>
</dbReference>
<name>A0AAD2J4R7_ACHAE</name>
<evidence type="ECO:0000259" key="1">
    <source>
        <dbReference type="Pfam" id="PF01507"/>
    </source>
</evidence>
<organism evidence="2 3">
    <name type="scientific">Achromobacter aegrifaciens</name>
    <dbReference type="NCBI Taxonomy" id="1287736"/>
    <lineage>
        <taxon>Bacteria</taxon>
        <taxon>Pseudomonadati</taxon>
        <taxon>Pseudomonadota</taxon>
        <taxon>Betaproteobacteria</taxon>
        <taxon>Burkholderiales</taxon>
        <taxon>Alcaligenaceae</taxon>
        <taxon>Achromobacter</taxon>
    </lineage>
</organism>
<gene>
    <name evidence="2" type="ORF">ERS370000_05465</name>
</gene>
<proteinExistence type="predicted"/>
<sequence length="288" mass="32175">MAHIPTEISALIERGALVVVNTSGGKDSQAMYLVLRQFVPPEQLILVHADLGAVEWAGAVGHILATSRGERLITCQASRNLLRMVEDRGMFPSPQQRWCTSDLKRGPIERTIRGITRERQALGNPAWGLVINCMGMRAEESTGRKKLPVFKFSTRNSKAGREWYDWHPIHEMTEQEVFATIAAAGQEPHPVYKLGMKRFSCVFCIMASEEDLKTAARLATEHPELLNDPHLYRKYVMLERQTEQVMLMPTKKHGRRSLEDVTGILTGPAPAPVQLSFPSLLPDSAVPA</sequence>
<evidence type="ECO:0000313" key="2">
    <source>
        <dbReference type="EMBL" id="CUJ71504.1"/>
    </source>
</evidence>
<dbReference type="Gene3D" id="3.40.50.620">
    <property type="entry name" value="HUPs"/>
    <property type="match status" value="1"/>
</dbReference>
<dbReference type="SUPFAM" id="SSF52402">
    <property type="entry name" value="Adenine nucleotide alpha hydrolases-like"/>
    <property type="match status" value="1"/>
</dbReference>
<dbReference type="AlphaFoldDB" id="A0AAD2J4R7"/>
<evidence type="ECO:0000313" key="3">
    <source>
        <dbReference type="Proteomes" id="UP000044098"/>
    </source>
</evidence>